<organism evidence="1 2">
    <name type="scientific">Thanatephorus cucumeris (strain AG1-IA)</name>
    <name type="common">Rice sheath blight fungus</name>
    <name type="synonym">Rhizoctonia solani</name>
    <dbReference type="NCBI Taxonomy" id="983506"/>
    <lineage>
        <taxon>Eukaryota</taxon>
        <taxon>Fungi</taxon>
        <taxon>Dikarya</taxon>
        <taxon>Basidiomycota</taxon>
        <taxon>Agaricomycotina</taxon>
        <taxon>Agaricomycetes</taxon>
        <taxon>Cantharellales</taxon>
        <taxon>Ceratobasidiaceae</taxon>
        <taxon>Rhizoctonia</taxon>
        <taxon>Rhizoctonia solani AG-1</taxon>
    </lineage>
</organism>
<reference evidence="1 2" key="1">
    <citation type="journal article" date="2013" name="Nat. Commun.">
        <title>The evolution and pathogenic mechanisms of the rice sheath blight pathogen.</title>
        <authorList>
            <person name="Zheng A."/>
            <person name="Lin R."/>
            <person name="Xu L."/>
            <person name="Qin P."/>
            <person name="Tang C."/>
            <person name="Ai P."/>
            <person name="Zhang D."/>
            <person name="Liu Y."/>
            <person name="Sun Z."/>
            <person name="Feng H."/>
            <person name="Wang Y."/>
            <person name="Chen Y."/>
            <person name="Liang X."/>
            <person name="Fu R."/>
            <person name="Li Q."/>
            <person name="Zhang J."/>
            <person name="Yu X."/>
            <person name="Xie Z."/>
            <person name="Ding L."/>
            <person name="Guan P."/>
            <person name="Tang J."/>
            <person name="Liang Y."/>
            <person name="Wang S."/>
            <person name="Deng Q."/>
            <person name="Li S."/>
            <person name="Zhu J."/>
            <person name="Wang L."/>
            <person name="Liu H."/>
            <person name="Li P."/>
        </authorList>
    </citation>
    <scope>NUCLEOTIDE SEQUENCE [LARGE SCALE GENOMIC DNA]</scope>
    <source>
        <strain evidence="2">AG-1 IA</strain>
    </source>
</reference>
<accession>L8WWU9</accession>
<sequence>MAILSVGPNPGRLSALDIGKRSIHDHWPQGRHGSSIIISSPSLSKKRPCRTTFLSFDKGSASWAHQVYNFFNTIQQIPRLLRPDNHIKFTGGSM</sequence>
<dbReference type="AlphaFoldDB" id="L8WWU9"/>
<protein>
    <submittedName>
        <fullName evidence="1">Uncharacterized protein</fullName>
    </submittedName>
</protein>
<evidence type="ECO:0000313" key="1">
    <source>
        <dbReference type="EMBL" id="ELU42475.1"/>
    </source>
</evidence>
<dbReference type="Proteomes" id="UP000011668">
    <property type="component" value="Unassembled WGS sequence"/>
</dbReference>
<name>L8WWU9_THACA</name>
<gene>
    <name evidence="1" type="ORF">AG1IA_03495</name>
</gene>
<dbReference type="HOGENOM" id="CLU_2387684_0_0_1"/>
<evidence type="ECO:0000313" key="2">
    <source>
        <dbReference type="Proteomes" id="UP000011668"/>
    </source>
</evidence>
<comment type="caution">
    <text evidence="1">The sequence shown here is derived from an EMBL/GenBank/DDBJ whole genome shotgun (WGS) entry which is preliminary data.</text>
</comment>
<keyword evidence="2" id="KW-1185">Reference proteome</keyword>
<proteinExistence type="predicted"/>
<dbReference type="EMBL" id="AFRT01000802">
    <property type="protein sequence ID" value="ELU42475.1"/>
    <property type="molecule type" value="Genomic_DNA"/>
</dbReference>